<feature type="region of interest" description="Disordered" evidence="1">
    <location>
        <begin position="68"/>
        <end position="102"/>
    </location>
</feature>
<accession>A0A0D3D9H1</accession>
<dbReference type="HOGENOM" id="CLU_1808895_0_0_1"/>
<name>A0A0D3D9H1_BRAOL</name>
<sequence>MAGDVGETNDRFFKSGEAAVDQEDKIVVPPRKEPEEIEMGNAAYKATVLSDLLGEAAVDQEDKIVVPPRKEPEVEKKKKPEHEHVSEFGEEKERKERKGKPLKEIEMENAAYKATVLSDLLGKWLSLNVIMFDCCEESLVFSL</sequence>
<organism evidence="2 3">
    <name type="scientific">Brassica oleracea var. oleracea</name>
    <dbReference type="NCBI Taxonomy" id="109376"/>
    <lineage>
        <taxon>Eukaryota</taxon>
        <taxon>Viridiplantae</taxon>
        <taxon>Streptophyta</taxon>
        <taxon>Embryophyta</taxon>
        <taxon>Tracheophyta</taxon>
        <taxon>Spermatophyta</taxon>
        <taxon>Magnoliopsida</taxon>
        <taxon>eudicotyledons</taxon>
        <taxon>Gunneridae</taxon>
        <taxon>Pentapetalae</taxon>
        <taxon>rosids</taxon>
        <taxon>malvids</taxon>
        <taxon>Brassicales</taxon>
        <taxon>Brassicaceae</taxon>
        <taxon>Brassiceae</taxon>
        <taxon>Brassica</taxon>
    </lineage>
</organism>
<reference evidence="2" key="2">
    <citation type="submission" date="2015-03" db="UniProtKB">
        <authorList>
            <consortium name="EnsemblPlants"/>
        </authorList>
    </citation>
    <scope>IDENTIFICATION</scope>
</reference>
<dbReference type="Gramene" id="Bo7g075310.1">
    <property type="protein sequence ID" value="Bo7g075310.1"/>
    <property type="gene ID" value="Bo7g075310"/>
</dbReference>
<evidence type="ECO:0000313" key="2">
    <source>
        <dbReference type="EnsemblPlants" id="Bo7g075310.1"/>
    </source>
</evidence>
<reference evidence="2 3" key="1">
    <citation type="journal article" date="2014" name="Genome Biol.">
        <title>Transcriptome and methylome profiling reveals relics of genome dominance in the mesopolyploid Brassica oleracea.</title>
        <authorList>
            <person name="Parkin I.A."/>
            <person name="Koh C."/>
            <person name="Tang H."/>
            <person name="Robinson S.J."/>
            <person name="Kagale S."/>
            <person name="Clarke W.E."/>
            <person name="Town C.D."/>
            <person name="Nixon J."/>
            <person name="Krishnakumar V."/>
            <person name="Bidwell S.L."/>
            <person name="Denoeud F."/>
            <person name="Belcram H."/>
            <person name="Links M.G."/>
            <person name="Just J."/>
            <person name="Clarke C."/>
            <person name="Bender T."/>
            <person name="Huebert T."/>
            <person name="Mason A.S."/>
            <person name="Pires J.C."/>
            <person name="Barker G."/>
            <person name="Moore J."/>
            <person name="Walley P.G."/>
            <person name="Manoli S."/>
            <person name="Batley J."/>
            <person name="Edwards D."/>
            <person name="Nelson M.N."/>
            <person name="Wang X."/>
            <person name="Paterson A.H."/>
            <person name="King G."/>
            <person name="Bancroft I."/>
            <person name="Chalhoub B."/>
            <person name="Sharpe A.G."/>
        </authorList>
    </citation>
    <scope>NUCLEOTIDE SEQUENCE</scope>
    <source>
        <strain evidence="2 3">cv. TO1000</strain>
    </source>
</reference>
<evidence type="ECO:0000313" key="3">
    <source>
        <dbReference type="Proteomes" id="UP000032141"/>
    </source>
</evidence>
<dbReference type="AlphaFoldDB" id="A0A0D3D9H1"/>
<dbReference type="EnsemblPlants" id="Bo7g075310.1">
    <property type="protein sequence ID" value="Bo7g075310.1"/>
    <property type="gene ID" value="Bo7g075310"/>
</dbReference>
<keyword evidence="3" id="KW-1185">Reference proteome</keyword>
<dbReference type="Proteomes" id="UP000032141">
    <property type="component" value="Chromosome C7"/>
</dbReference>
<evidence type="ECO:0000256" key="1">
    <source>
        <dbReference type="SAM" id="MobiDB-lite"/>
    </source>
</evidence>
<proteinExistence type="predicted"/>
<protein>
    <submittedName>
        <fullName evidence="2">Uncharacterized protein</fullName>
    </submittedName>
</protein>